<dbReference type="AlphaFoldDB" id="A0A5B7I1M8"/>
<evidence type="ECO:0000313" key="1">
    <source>
        <dbReference type="EMBL" id="MPC78520.1"/>
    </source>
</evidence>
<dbReference type="Proteomes" id="UP000324222">
    <property type="component" value="Unassembled WGS sequence"/>
</dbReference>
<proteinExistence type="predicted"/>
<protein>
    <submittedName>
        <fullName evidence="1">Uncharacterized protein</fullName>
    </submittedName>
</protein>
<reference evidence="1 2" key="1">
    <citation type="submission" date="2019-05" db="EMBL/GenBank/DDBJ databases">
        <title>Another draft genome of Portunus trituberculatus and its Hox gene families provides insights of decapod evolution.</title>
        <authorList>
            <person name="Jeong J.-H."/>
            <person name="Song I."/>
            <person name="Kim S."/>
            <person name="Choi T."/>
            <person name="Kim D."/>
            <person name="Ryu S."/>
            <person name="Kim W."/>
        </authorList>
    </citation>
    <scope>NUCLEOTIDE SEQUENCE [LARGE SCALE GENOMIC DNA]</scope>
    <source>
        <tissue evidence="1">Muscle</tissue>
    </source>
</reference>
<comment type="caution">
    <text evidence="1">The sequence shown here is derived from an EMBL/GenBank/DDBJ whole genome shotgun (WGS) entry which is preliminary data.</text>
</comment>
<evidence type="ECO:0000313" key="2">
    <source>
        <dbReference type="Proteomes" id="UP000324222"/>
    </source>
</evidence>
<dbReference type="EMBL" id="VSRR010048649">
    <property type="protein sequence ID" value="MPC78520.1"/>
    <property type="molecule type" value="Genomic_DNA"/>
</dbReference>
<name>A0A5B7I1M8_PORTR</name>
<sequence length="25" mass="2833">MSVPDRGSVGRDARIEVKRWAGYAR</sequence>
<organism evidence="1 2">
    <name type="scientific">Portunus trituberculatus</name>
    <name type="common">Swimming crab</name>
    <name type="synonym">Neptunus trituberculatus</name>
    <dbReference type="NCBI Taxonomy" id="210409"/>
    <lineage>
        <taxon>Eukaryota</taxon>
        <taxon>Metazoa</taxon>
        <taxon>Ecdysozoa</taxon>
        <taxon>Arthropoda</taxon>
        <taxon>Crustacea</taxon>
        <taxon>Multicrustacea</taxon>
        <taxon>Malacostraca</taxon>
        <taxon>Eumalacostraca</taxon>
        <taxon>Eucarida</taxon>
        <taxon>Decapoda</taxon>
        <taxon>Pleocyemata</taxon>
        <taxon>Brachyura</taxon>
        <taxon>Eubrachyura</taxon>
        <taxon>Portunoidea</taxon>
        <taxon>Portunidae</taxon>
        <taxon>Portuninae</taxon>
        <taxon>Portunus</taxon>
    </lineage>
</organism>
<keyword evidence="2" id="KW-1185">Reference proteome</keyword>
<gene>
    <name evidence="1" type="ORF">E2C01_073008</name>
</gene>
<accession>A0A5B7I1M8</accession>